<dbReference type="InterPro" id="IPR027304">
    <property type="entry name" value="Trigger_fact/SurA_dom_sf"/>
</dbReference>
<feature type="domain" description="PpiC" evidence="4">
    <location>
        <begin position="302"/>
        <end position="397"/>
    </location>
</feature>
<organism evidence="5 6">
    <name type="scientific">Spongiivirga citrea</name>
    <dbReference type="NCBI Taxonomy" id="1481457"/>
    <lineage>
        <taxon>Bacteria</taxon>
        <taxon>Pseudomonadati</taxon>
        <taxon>Bacteroidota</taxon>
        <taxon>Flavobacteriia</taxon>
        <taxon>Flavobacteriales</taxon>
        <taxon>Flavobacteriaceae</taxon>
        <taxon>Spongiivirga</taxon>
    </lineage>
</organism>
<proteinExistence type="predicted"/>
<feature type="signal peptide" evidence="3">
    <location>
        <begin position="1"/>
        <end position="20"/>
    </location>
</feature>
<dbReference type="Gene3D" id="3.10.50.40">
    <property type="match status" value="2"/>
</dbReference>
<dbReference type="Proteomes" id="UP000474296">
    <property type="component" value="Unassembled WGS sequence"/>
</dbReference>
<evidence type="ECO:0000313" key="5">
    <source>
        <dbReference type="EMBL" id="NER16334.1"/>
    </source>
</evidence>
<dbReference type="RefSeq" id="WP_164029609.1">
    <property type="nucleotide sequence ID" value="NZ_JAABOQ010000002.1"/>
</dbReference>
<keyword evidence="6" id="KW-1185">Reference proteome</keyword>
<dbReference type="PANTHER" id="PTHR47637:SF1">
    <property type="entry name" value="CHAPERONE SURA"/>
    <property type="match status" value="1"/>
</dbReference>
<feature type="domain" description="PpiC" evidence="4">
    <location>
        <begin position="198"/>
        <end position="299"/>
    </location>
</feature>
<dbReference type="GO" id="GO:0003755">
    <property type="term" value="F:peptidyl-prolyl cis-trans isomerase activity"/>
    <property type="evidence" value="ECO:0007669"/>
    <property type="project" value="UniProtKB-KW"/>
</dbReference>
<reference evidence="5 6" key="1">
    <citation type="submission" date="2020-01" db="EMBL/GenBank/DDBJ databases">
        <title>Spongiivirga citrea KCTC 32990T.</title>
        <authorList>
            <person name="Wang G."/>
        </authorList>
    </citation>
    <scope>NUCLEOTIDE SEQUENCE [LARGE SCALE GENOMIC DNA]</scope>
    <source>
        <strain evidence="5 6">KCTC 32990</strain>
    </source>
</reference>
<dbReference type="InterPro" id="IPR000297">
    <property type="entry name" value="PPIase_PpiC"/>
</dbReference>
<comment type="caution">
    <text evidence="5">The sequence shown here is derived from an EMBL/GenBank/DDBJ whole genome shotgun (WGS) entry which is preliminary data.</text>
</comment>
<dbReference type="EMBL" id="JAABOQ010000002">
    <property type="protein sequence ID" value="NER16334.1"/>
    <property type="molecule type" value="Genomic_DNA"/>
</dbReference>
<feature type="chain" id="PRO_5026653955" evidence="3">
    <location>
        <begin position="21"/>
        <end position="475"/>
    </location>
</feature>
<accession>A0A6M0CK22</accession>
<evidence type="ECO:0000313" key="6">
    <source>
        <dbReference type="Proteomes" id="UP000474296"/>
    </source>
</evidence>
<sequence>MMKKSVFALAVLLTVQVAKAQDDADVAVANDTVMAPAVEKDTVKAPFKRVKLDGVASVVGDYVILDSDIDKTIFDLARQGIDTRKLTRCELLGKLMEDKLYAHHAVQDSVVVSDAEINDYVDRVIQYFVQEKGSLEKVLKFYRKDNEASFRKQLFDINKEQKLAQKMRETITDEVEITPEEVRTFFKGIPDDEKPKFGAELEIAQIVIEPVIPKDVEDETVERLKRMRKEIIEDGVPFRTQAILYSQDPGSSSKGGYYPLTKQTNFAKELKDMAFSLEVGQVSEPFKTDFGWHIVTVDKIRGEELDIRHLLLIPEAPKAEVLKAKERMDSIRLAIAKNEITFSDAALRFSEEKETRQNGGKLINPATFDTKFELTKMEPTLYQQIQNLADGELSLPLIDQSQPGKKKFKILKITNRISAHEADYSKDYIKIKELALKQKQLDVIRKWTREKIIDTYINLSNDYSGCNFANNWLKK</sequence>
<evidence type="ECO:0000256" key="2">
    <source>
        <dbReference type="PROSITE-ProRule" id="PRU00278"/>
    </source>
</evidence>
<evidence type="ECO:0000256" key="3">
    <source>
        <dbReference type="SAM" id="SignalP"/>
    </source>
</evidence>
<dbReference type="Gene3D" id="1.10.4030.10">
    <property type="entry name" value="Porin chaperone SurA, peptide-binding domain"/>
    <property type="match status" value="1"/>
</dbReference>
<keyword evidence="2 5" id="KW-0413">Isomerase</keyword>
<dbReference type="SUPFAM" id="SSF109998">
    <property type="entry name" value="Triger factor/SurA peptide-binding domain-like"/>
    <property type="match status" value="1"/>
</dbReference>
<dbReference type="InterPro" id="IPR046357">
    <property type="entry name" value="PPIase_dom_sf"/>
</dbReference>
<keyword evidence="1 3" id="KW-0732">Signal</keyword>
<dbReference type="PANTHER" id="PTHR47637">
    <property type="entry name" value="CHAPERONE SURA"/>
    <property type="match status" value="1"/>
</dbReference>
<dbReference type="SUPFAM" id="SSF54534">
    <property type="entry name" value="FKBP-like"/>
    <property type="match status" value="2"/>
</dbReference>
<dbReference type="Pfam" id="PF00639">
    <property type="entry name" value="Rotamase"/>
    <property type="match status" value="2"/>
</dbReference>
<protein>
    <submittedName>
        <fullName evidence="5">Peptidylprolyl isomerase</fullName>
    </submittedName>
</protein>
<evidence type="ECO:0000256" key="1">
    <source>
        <dbReference type="ARBA" id="ARBA00022729"/>
    </source>
</evidence>
<name>A0A6M0CK22_9FLAO</name>
<evidence type="ECO:0000259" key="4">
    <source>
        <dbReference type="PROSITE" id="PS50198"/>
    </source>
</evidence>
<keyword evidence="2" id="KW-0697">Rotamase</keyword>
<dbReference type="PROSITE" id="PS50198">
    <property type="entry name" value="PPIC_PPIASE_2"/>
    <property type="match status" value="2"/>
</dbReference>
<dbReference type="InterPro" id="IPR050280">
    <property type="entry name" value="OMP_Chaperone_SurA"/>
</dbReference>
<dbReference type="AlphaFoldDB" id="A0A6M0CK22"/>
<gene>
    <name evidence="5" type="ORF">GWK10_03890</name>
</gene>